<reference evidence="2" key="1">
    <citation type="submission" date="2020-07" db="EMBL/GenBank/DDBJ databases">
        <authorList>
            <person name="Camacho E."/>
        </authorList>
    </citation>
    <scope>NUCLEOTIDE SEQUENCE</scope>
    <source>
        <strain evidence="2">MPO218</strain>
    </source>
</reference>
<organism evidence="2 3">
    <name type="scientific">Rhizorhabdus wittichii</name>
    <dbReference type="NCBI Taxonomy" id="160791"/>
    <lineage>
        <taxon>Bacteria</taxon>
        <taxon>Pseudomonadati</taxon>
        <taxon>Pseudomonadota</taxon>
        <taxon>Alphaproteobacteria</taxon>
        <taxon>Sphingomonadales</taxon>
        <taxon>Sphingomonadaceae</taxon>
        <taxon>Rhizorhabdus</taxon>
    </lineage>
</organism>
<dbReference type="PANTHER" id="PTHR33490">
    <property type="entry name" value="BLR5614 PROTEIN-RELATED"/>
    <property type="match status" value="1"/>
</dbReference>
<proteinExistence type="predicted"/>
<dbReference type="PANTHER" id="PTHR33490:SF12">
    <property type="entry name" value="BLL5557 PROTEIN"/>
    <property type="match status" value="1"/>
</dbReference>
<dbReference type="Gene3D" id="2.60.40.2250">
    <property type="match status" value="1"/>
</dbReference>
<dbReference type="AlphaFoldDB" id="A0A975D677"/>
<feature type="domain" description="Transglutaminase-like" evidence="1">
    <location>
        <begin position="158"/>
        <end position="218"/>
    </location>
</feature>
<dbReference type="InterPro" id="IPR002931">
    <property type="entry name" value="Transglutaminase-like"/>
</dbReference>
<name>A0A975D677_9SPHN</name>
<dbReference type="InterPro" id="IPR038765">
    <property type="entry name" value="Papain-like_cys_pep_sf"/>
</dbReference>
<dbReference type="Gene3D" id="3.10.620.30">
    <property type="match status" value="1"/>
</dbReference>
<dbReference type="SUPFAM" id="SSF54001">
    <property type="entry name" value="Cysteine proteinases"/>
    <property type="match status" value="1"/>
</dbReference>
<gene>
    <name evidence="2" type="ORF">HRJ34_09795</name>
</gene>
<dbReference type="RefSeq" id="WP_208633975.1">
    <property type="nucleotide sequence ID" value="NZ_CP059319.1"/>
</dbReference>
<protein>
    <submittedName>
        <fullName evidence="2">Transglutaminase family protein</fullName>
    </submittedName>
</protein>
<evidence type="ECO:0000313" key="2">
    <source>
        <dbReference type="EMBL" id="QTH23767.1"/>
    </source>
</evidence>
<dbReference type="Proteomes" id="UP000664914">
    <property type="component" value="Chromosome"/>
</dbReference>
<dbReference type="Pfam" id="PF01841">
    <property type="entry name" value="Transglut_core"/>
    <property type="match status" value="1"/>
</dbReference>
<reference evidence="2" key="2">
    <citation type="submission" date="2021-04" db="EMBL/GenBank/DDBJ databases">
        <title>Isolation and genomic analysis of the ibuprofen-degrading bacterium Sphingomonas strain MPO218.</title>
        <authorList>
            <person name="Aulestia M."/>
            <person name="Flores A."/>
            <person name="Mangas E.L."/>
            <person name="Perez-Pulido A.J."/>
            <person name="Santero E."/>
            <person name="Camacho E.M."/>
        </authorList>
    </citation>
    <scope>NUCLEOTIDE SEQUENCE</scope>
    <source>
        <strain evidence="2">MPO218</strain>
    </source>
</reference>
<evidence type="ECO:0000313" key="3">
    <source>
        <dbReference type="Proteomes" id="UP000664914"/>
    </source>
</evidence>
<accession>A0A975D677</accession>
<sequence length="261" mass="29365">MRLRIDADLRYAMSEPVDVLLMIEAAELPDQTPIDDRLAIDGIGPLRAIAGEDGVGRRRWMRADGDFHAHYQAVVEVDRRPVTIDELPITPRRELPPEVIPYLWPSRYCEADRFEAFVAREFPGDNHGRKILAMARWIREHLDYRPGSTDVRTTAVDVFVSRQGVCRDFAHLLASLARAAGVPARLASAYAWRLDPPDFHAVVEIWLAGDWYLVDPTELAPLDGLVRIAIGRDATDIAFMTIFGAAELIGQTIRVERIDGD</sequence>
<dbReference type="EMBL" id="CP059319">
    <property type="protein sequence ID" value="QTH23767.1"/>
    <property type="molecule type" value="Genomic_DNA"/>
</dbReference>
<evidence type="ECO:0000259" key="1">
    <source>
        <dbReference type="SMART" id="SM00460"/>
    </source>
</evidence>
<dbReference type="SMART" id="SM00460">
    <property type="entry name" value="TGc"/>
    <property type="match status" value="1"/>
</dbReference>